<sequence length="459" mass="46816">MTTSSLVVSHNPADPADLLLRVPEPGAAAVADAVTKARAAQPGWLAGGAGARAAALAAIAEAIEAAAAELAALAVREVGKPLTEARAEVARTAAIWRYYAQAPYDPTGAVHEPFGGSGLLLTRRRPHGVAGLITPWNFPFAIPSWKAAPALAVGNTVVLKPAPEATACALRLAEILQQTLPRAVFTVVPGGATEGGALIASSDAVSFTGSTAVGNEVVRTATARNIPVQAEMGGVNAAIVLPDADIERAAAHIAAAIAGYAGQKCTATSRVIPVGAAHGPLREALAAALGELRTGDPADPATVCGPLISEQARERVGQACQGLAVLAGGTTPDRPGWYAAPTLVEKLPPDHGLLHEEVFGPVAALLPADDLAHAVRMANSVRYGLVTSVHTADLDAVLHGLDHLDTGMVRLNAPSTGVDFHLPFGGTKASSHGAREQGRAALDFYTRTRTYTLTPGAAM</sequence>
<feature type="domain" description="Aldehyde dehydrogenase" evidence="2">
    <location>
        <begin position="8"/>
        <end position="450"/>
    </location>
</feature>
<dbReference type="RefSeq" id="WP_255925138.1">
    <property type="nucleotide sequence ID" value="NZ_JANFNH010000002.1"/>
</dbReference>
<proteinExistence type="predicted"/>
<dbReference type="Pfam" id="PF00171">
    <property type="entry name" value="Aldedh"/>
    <property type="match status" value="1"/>
</dbReference>
<dbReference type="InterPro" id="IPR016163">
    <property type="entry name" value="Ald_DH_C"/>
</dbReference>
<name>A0ABT1P9S2_9ACTN</name>
<dbReference type="Proteomes" id="UP001206206">
    <property type="component" value="Unassembled WGS sequence"/>
</dbReference>
<evidence type="ECO:0000313" key="3">
    <source>
        <dbReference type="EMBL" id="MCQ4041178.1"/>
    </source>
</evidence>
<evidence type="ECO:0000256" key="1">
    <source>
        <dbReference type="ARBA" id="ARBA00023002"/>
    </source>
</evidence>
<accession>A0ABT1P9S2</accession>
<keyword evidence="1" id="KW-0560">Oxidoreductase</keyword>
<organism evidence="3 4">
    <name type="scientific">Streptantibioticus rubrisoli</name>
    <dbReference type="NCBI Taxonomy" id="1387313"/>
    <lineage>
        <taxon>Bacteria</taxon>
        <taxon>Bacillati</taxon>
        <taxon>Actinomycetota</taxon>
        <taxon>Actinomycetes</taxon>
        <taxon>Kitasatosporales</taxon>
        <taxon>Streptomycetaceae</taxon>
        <taxon>Streptantibioticus</taxon>
    </lineage>
</organism>
<dbReference type="InterPro" id="IPR016161">
    <property type="entry name" value="Ald_DH/histidinol_DH"/>
</dbReference>
<protein>
    <submittedName>
        <fullName evidence="3">Aldehyde dehydrogenase family protein</fullName>
    </submittedName>
</protein>
<dbReference type="InterPro" id="IPR016162">
    <property type="entry name" value="Ald_DH_N"/>
</dbReference>
<reference evidence="3 4" key="1">
    <citation type="submission" date="2022-06" db="EMBL/GenBank/DDBJ databases">
        <title>Draft genome sequence of type strain Streptomyces rubrisoli DSM 42083.</title>
        <authorList>
            <person name="Duangmal K."/>
            <person name="Klaysubun C."/>
        </authorList>
    </citation>
    <scope>NUCLEOTIDE SEQUENCE [LARGE SCALE GENOMIC DNA]</scope>
    <source>
        <strain evidence="3 4">DSM 42083</strain>
    </source>
</reference>
<dbReference type="Gene3D" id="3.40.309.10">
    <property type="entry name" value="Aldehyde Dehydrogenase, Chain A, domain 2"/>
    <property type="match status" value="1"/>
</dbReference>
<gene>
    <name evidence="3" type="ORF">NON19_03825</name>
</gene>
<dbReference type="EMBL" id="JANFNH010000002">
    <property type="protein sequence ID" value="MCQ4041178.1"/>
    <property type="molecule type" value="Genomic_DNA"/>
</dbReference>
<dbReference type="Gene3D" id="3.40.605.10">
    <property type="entry name" value="Aldehyde Dehydrogenase, Chain A, domain 1"/>
    <property type="match status" value="1"/>
</dbReference>
<evidence type="ECO:0000259" key="2">
    <source>
        <dbReference type="Pfam" id="PF00171"/>
    </source>
</evidence>
<comment type="caution">
    <text evidence="3">The sequence shown here is derived from an EMBL/GenBank/DDBJ whole genome shotgun (WGS) entry which is preliminary data.</text>
</comment>
<dbReference type="InterPro" id="IPR015590">
    <property type="entry name" value="Aldehyde_DH_dom"/>
</dbReference>
<dbReference type="SUPFAM" id="SSF53720">
    <property type="entry name" value="ALDH-like"/>
    <property type="match status" value="1"/>
</dbReference>
<evidence type="ECO:0000313" key="4">
    <source>
        <dbReference type="Proteomes" id="UP001206206"/>
    </source>
</evidence>
<dbReference type="PANTHER" id="PTHR11699">
    <property type="entry name" value="ALDEHYDE DEHYDROGENASE-RELATED"/>
    <property type="match status" value="1"/>
</dbReference>
<dbReference type="InterPro" id="IPR016160">
    <property type="entry name" value="Ald_DH_CS_CYS"/>
</dbReference>
<dbReference type="PROSITE" id="PS00070">
    <property type="entry name" value="ALDEHYDE_DEHYDR_CYS"/>
    <property type="match status" value="1"/>
</dbReference>
<keyword evidence="4" id="KW-1185">Reference proteome</keyword>